<dbReference type="PANTHER" id="PTHR44575">
    <property type="entry name" value="OS01G0589200 PROTEIN"/>
    <property type="match status" value="1"/>
</dbReference>
<dbReference type="GO" id="GO:0008757">
    <property type="term" value="F:S-adenosylmethionine-dependent methyltransferase activity"/>
    <property type="evidence" value="ECO:0007669"/>
    <property type="project" value="InterPro"/>
</dbReference>
<dbReference type="InterPro" id="IPR013216">
    <property type="entry name" value="Methyltransf_11"/>
</dbReference>
<name>A0A6I9QLJ4_ELAGV</name>
<evidence type="ECO:0000313" key="3">
    <source>
        <dbReference type="RefSeq" id="XP_010911453.1"/>
    </source>
</evidence>
<dbReference type="InterPro" id="IPR029063">
    <property type="entry name" value="SAM-dependent_MTases_sf"/>
</dbReference>
<keyword evidence="2" id="KW-1185">Reference proteome</keyword>
<dbReference type="Pfam" id="PF08241">
    <property type="entry name" value="Methyltransf_11"/>
    <property type="match status" value="1"/>
</dbReference>
<evidence type="ECO:0000313" key="2">
    <source>
        <dbReference type="Proteomes" id="UP000504607"/>
    </source>
</evidence>
<dbReference type="PANTHER" id="PTHR44575:SF2">
    <property type="entry name" value="OS01G0589200 PROTEIN"/>
    <property type="match status" value="1"/>
</dbReference>
<dbReference type="FunCoup" id="A0A6I9QLJ4">
    <property type="interactions" value="7"/>
</dbReference>
<dbReference type="RefSeq" id="XP_010911453.1">
    <property type="nucleotide sequence ID" value="XM_010913151.3"/>
</dbReference>
<gene>
    <name evidence="3" type="primary">LOC105037496</name>
</gene>
<dbReference type="Gene3D" id="3.40.50.150">
    <property type="entry name" value="Vaccinia Virus protein VP39"/>
    <property type="match status" value="1"/>
</dbReference>
<dbReference type="AlphaFoldDB" id="A0A6I9QLJ4"/>
<dbReference type="Proteomes" id="UP000504607">
    <property type="component" value="Unplaced"/>
</dbReference>
<evidence type="ECO:0000259" key="1">
    <source>
        <dbReference type="Pfam" id="PF08241"/>
    </source>
</evidence>
<dbReference type="InParanoid" id="A0A6I9QLJ4"/>
<accession>A0A6I9QLJ4</accession>
<dbReference type="GO" id="GO:0032259">
    <property type="term" value="P:methylation"/>
    <property type="evidence" value="ECO:0007669"/>
    <property type="project" value="UniProtKB-KW"/>
</dbReference>
<dbReference type="SUPFAM" id="SSF53335">
    <property type="entry name" value="S-adenosyl-L-methionine-dependent methyltransferases"/>
    <property type="match status" value="1"/>
</dbReference>
<proteinExistence type="predicted"/>
<feature type="domain" description="Methyltransferase type 11" evidence="1">
    <location>
        <begin position="39"/>
        <end position="133"/>
    </location>
</feature>
<reference evidence="3" key="1">
    <citation type="submission" date="2025-08" db="UniProtKB">
        <authorList>
            <consortium name="RefSeq"/>
        </authorList>
    </citation>
    <scope>IDENTIFICATION</scope>
</reference>
<dbReference type="CDD" id="cd02440">
    <property type="entry name" value="AdoMet_MTases"/>
    <property type="match status" value="1"/>
</dbReference>
<dbReference type="OrthoDB" id="10027013at2759"/>
<dbReference type="GeneID" id="105037496"/>
<organism evidence="2 3">
    <name type="scientific">Elaeis guineensis var. tenera</name>
    <name type="common">Oil palm</name>
    <dbReference type="NCBI Taxonomy" id="51953"/>
    <lineage>
        <taxon>Eukaryota</taxon>
        <taxon>Viridiplantae</taxon>
        <taxon>Streptophyta</taxon>
        <taxon>Embryophyta</taxon>
        <taxon>Tracheophyta</taxon>
        <taxon>Spermatophyta</taxon>
        <taxon>Magnoliopsida</taxon>
        <taxon>Liliopsida</taxon>
        <taxon>Arecaceae</taxon>
        <taxon>Arecoideae</taxon>
        <taxon>Cocoseae</taxon>
        <taxon>Elaeidinae</taxon>
        <taxon>Elaeis</taxon>
    </lineage>
</organism>
<protein>
    <submittedName>
        <fullName evidence="3">Methyltransferase DDB_G0268948</fullName>
    </submittedName>
</protein>
<keyword evidence="3" id="KW-0489">Methyltransferase</keyword>
<dbReference type="KEGG" id="egu:105037496"/>
<sequence length="259" mass="28672">MAGLYEKQAEIYAQARPKYPRGWFTKLASLTAHHKRAWDAGTGSGQAAVNVAEHYEEVIATDVSEAQIKHATPHPKVQYVHTPLSISEQDLVSMLGGEGSVDLVTVATAVHWFDLPSFYSIVNRVLRKPGGVVAVWSYSYDISPLEDVMKRFYVSSLPYMDDRARYAFEGYRTLPFPFESVGLGTEGNPTSVDMDLEISFDGFVELLRTGSAVNTAKERGVDLLSEEVVKELRTAWGGSDIRKVTFKAFMLAGTPRLEG</sequence>
<keyword evidence="3" id="KW-0808">Transferase</keyword>